<organism evidence="2 3">
    <name type="scientific">Pomacea canaliculata</name>
    <name type="common">Golden apple snail</name>
    <dbReference type="NCBI Taxonomy" id="400727"/>
    <lineage>
        <taxon>Eukaryota</taxon>
        <taxon>Metazoa</taxon>
        <taxon>Spiralia</taxon>
        <taxon>Lophotrochozoa</taxon>
        <taxon>Mollusca</taxon>
        <taxon>Gastropoda</taxon>
        <taxon>Caenogastropoda</taxon>
        <taxon>Architaenioglossa</taxon>
        <taxon>Ampullarioidea</taxon>
        <taxon>Ampullariidae</taxon>
        <taxon>Pomacea</taxon>
    </lineage>
</organism>
<proteinExistence type="predicted"/>
<keyword evidence="3" id="KW-1185">Reference proteome</keyword>
<evidence type="ECO:0000313" key="2">
    <source>
        <dbReference type="EMBL" id="PVD32127.1"/>
    </source>
</evidence>
<feature type="region of interest" description="Disordered" evidence="1">
    <location>
        <begin position="75"/>
        <end position="100"/>
    </location>
</feature>
<feature type="region of interest" description="Disordered" evidence="1">
    <location>
        <begin position="1"/>
        <end position="20"/>
    </location>
</feature>
<gene>
    <name evidence="2" type="ORF">C0Q70_07555</name>
</gene>
<reference evidence="2 3" key="1">
    <citation type="submission" date="2018-04" db="EMBL/GenBank/DDBJ databases">
        <title>The genome of golden apple snail Pomacea canaliculata provides insight into stress tolerance and invasive adaptation.</title>
        <authorList>
            <person name="Liu C."/>
            <person name="Liu B."/>
            <person name="Ren Y."/>
            <person name="Zhang Y."/>
            <person name="Wang H."/>
            <person name="Li S."/>
            <person name="Jiang F."/>
            <person name="Yin L."/>
            <person name="Zhang G."/>
            <person name="Qian W."/>
            <person name="Fan W."/>
        </authorList>
    </citation>
    <scope>NUCLEOTIDE SEQUENCE [LARGE SCALE GENOMIC DNA]</scope>
    <source>
        <strain evidence="2">SZHN2017</strain>
        <tissue evidence="2">Muscle</tissue>
    </source>
</reference>
<dbReference type="EMBL" id="PZQS01000004">
    <property type="protein sequence ID" value="PVD32127.1"/>
    <property type="molecule type" value="Genomic_DNA"/>
</dbReference>
<sequence>MPGLNRSPMVPDTKSRKQQSWHRRILLSLLAAATTAVTVGDLINRNESNDFTGLARERFWRREVVVVEVEEKARKSCKPLQEEDKTEHAQATRKSVGREINVSQTSRSQLLLAMHQLLGY</sequence>
<dbReference type="AlphaFoldDB" id="A0A2T7PFC9"/>
<protein>
    <submittedName>
        <fullName evidence="2">Uncharacterized protein</fullName>
    </submittedName>
</protein>
<name>A0A2T7PFC9_POMCA</name>
<feature type="compositionally biased region" description="Basic and acidic residues" evidence="1">
    <location>
        <begin position="75"/>
        <end position="90"/>
    </location>
</feature>
<accession>A0A2T7PFC9</accession>
<evidence type="ECO:0000313" key="3">
    <source>
        <dbReference type="Proteomes" id="UP000245119"/>
    </source>
</evidence>
<evidence type="ECO:0000256" key="1">
    <source>
        <dbReference type="SAM" id="MobiDB-lite"/>
    </source>
</evidence>
<dbReference type="Proteomes" id="UP000245119">
    <property type="component" value="Linkage Group LG4"/>
</dbReference>
<comment type="caution">
    <text evidence="2">The sequence shown here is derived from an EMBL/GenBank/DDBJ whole genome shotgun (WGS) entry which is preliminary data.</text>
</comment>